<dbReference type="Gene3D" id="3.40.710.10">
    <property type="entry name" value="DD-peptidase/beta-lactamase superfamily"/>
    <property type="match status" value="1"/>
</dbReference>
<reference evidence="2" key="1">
    <citation type="submission" date="2024-07" db="EMBL/GenBank/DDBJ databases">
        <title>Halotolerant mesophilic bacterium Ornithinibacillus sp. 4-3, sp. nov., isolated from soil.</title>
        <authorList>
            <person name="Sidarenka A.V."/>
            <person name="Guliayeva D.E."/>
            <person name="Leanovich S.I."/>
            <person name="Hileuskaya K.S."/>
            <person name="Akhremchuk A.E."/>
            <person name="Sikolenko M.A."/>
            <person name="Valentovich L.N."/>
        </authorList>
    </citation>
    <scope>NUCLEOTIDE SEQUENCE</scope>
    <source>
        <strain evidence="2">4-3</strain>
    </source>
</reference>
<protein>
    <submittedName>
        <fullName evidence="2">Serine hydrolase domain-containing protein</fullName>
        <ecNumber evidence="2">3.-.-.-</ecNumber>
    </submittedName>
</protein>
<dbReference type="InterPro" id="IPR012338">
    <property type="entry name" value="Beta-lactam/transpept-like"/>
</dbReference>
<dbReference type="AlphaFoldDB" id="A0AB39HTL9"/>
<dbReference type="RefSeq" id="WP_368654352.1">
    <property type="nucleotide sequence ID" value="NZ_CP162599.1"/>
</dbReference>
<evidence type="ECO:0000313" key="2">
    <source>
        <dbReference type="EMBL" id="XDK33674.1"/>
    </source>
</evidence>
<gene>
    <name evidence="2" type="ORF">AB4Y30_04805</name>
</gene>
<dbReference type="EMBL" id="CP162599">
    <property type="protein sequence ID" value="XDK33674.1"/>
    <property type="molecule type" value="Genomic_DNA"/>
</dbReference>
<proteinExistence type="predicted"/>
<feature type="domain" description="Beta-lactamase-related" evidence="1">
    <location>
        <begin position="10"/>
        <end position="357"/>
    </location>
</feature>
<dbReference type="GO" id="GO:0016787">
    <property type="term" value="F:hydrolase activity"/>
    <property type="evidence" value="ECO:0007669"/>
    <property type="project" value="UniProtKB-KW"/>
</dbReference>
<dbReference type="SUPFAM" id="SSF56601">
    <property type="entry name" value="beta-lactamase/transpeptidase-like"/>
    <property type="match status" value="1"/>
</dbReference>
<name>A0AB39HTL9_9BACI</name>
<dbReference type="PANTHER" id="PTHR46825:SF9">
    <property type="entry name" value="BETA-LACTAMASE-RELATED DOMAIN-CONTAINING PROTEIN"/>
    <property type="match status" value="1"/>
</dbReference>
<accession>A0AB39HTL9</accession>
<sequence>MTLTFNSNAFEQAASPFVETYKIPGASLGLNHNSKPLYYKGFGYRDKTEKLPLDADTVFGIASMTKSFACVAIMHLQDAGKLSVDDQVIKHVPEFKLPSDGKTEKVSLHHLMTHTTGLPPISVHNLARKRSIDNDPTAKDYGLDVTKMVGDPIDTDVQLMEKIASLPVEVLDDPGKAFSYSNEAYGVLGAVVNRASGVSFETYVIENILKPANLNNTFFDIAEIEKRDNVTMLYAQKKEADKKIVYDTPLWWDAPAMRAAGYLKSTVNDILTYLEIFRNKGVVGGIRILSEESVEQMTYPHVEFEPGRYYGYGLRVVPDFFGYKLIEHSGGLKGVSSHMTVIPELGVTGALLTNLSSIPAAKLLRGALNVLLEKGFDASSFTYMDYVMSEEKQETCVGTYTSTEGMKVEISFEKGKLGIVSEAKFSPLRCVGDFTFISEQGDVIRFFANEQGEAERIYYGSRQIAKDK</sequence>
<organism evidence="2">
    <name type="scientific">Ornithinibacillus sp. 4-3</name>
    <dbReference type="NCBI Taxonomy" id="3231488"/>
    <lineage>
        <taxon>Bacteria</taxon>
        <taxon>Bacillati</taxon>
        <taxon>Bacillota</taxon>
        <taxon>Bacilli</taxon>
        <taxon>Bacillales</taxon>
        <taxon>Bacillaceae</taxon>
        <taxon>Ornithinibacillus</taxon>
    </lineage>
</organism>
<dbReference type="InterPro" id="IPR050491">
    <property type="entry name" value="AmpC-like"/>
</dbReference>
<dbReference type="PANTHER" id="PTHR46825">
    <property type="entry name" value="D-ALANYL-D-ALANINE-CARBOXYPEPTIDASE/ENDOPEPTIDASE AMPH"/>
    <property type="match status" value="1"/>
</dbReference>
<dbReference type="Pfam" id="PF00144">
    <property type="entry name" value="Beta-lactamase"/>
    <property type="match status" value="1"/>
</dbReference>
<dbReference type="InterPro" id="IPR001466">
    <property type="entry name" value="Beta-lactam-related"/>
</dbReference>
<keyword evidence="2" id="KW-0378">Hydrolase</keyword>
<evidence type="ECO:0000259" key="1">
    <source>
        <dbReference type="Pfam" id="PF00144"/>
    </source>
</evidence>
<dbReference type="EC" id="3.-.-.-" evidence="2"/>